<gene>
    <name evidence="1" type="ORF">GCM10012280_19470</name>
</gene>
<keyword evidence="2" id="KW-1185">Reference proteome</keyword>
<dbReference type="AlphaFoldDB" id="A0A917ZKE0"/>
<comment type="caution">
    <text evidence="1">The sequence shown here is derived from an EMBL/GenBank/DDBJ whole genome shotgun (WGS) entry which is preliminary data.</text>
</comment>
<reference evidence="1" key="2">
    <citation type="submission" date="2020-09" db="EMBL/GenBank/DDBJ databases">
        <authorList>
            <person name="Sun Q."/>
            <person name="Zhou Y."/>
        </authorList>
    </citation>
    <scope>NUCLEOTIDE SEQUENCE</scope>
    <source>
        <strain evidence="1">CGMCC 4.7201</strain>
    </source>
</reference>
<evidence type="ECO:0000313" key="2">
    <source>
        <dbReference type="Proteomes" id="UP000641932"/>
    </source>
</evidence>
<evidence type="ECO:0000313" key="1">
    <source>
        <dbReference type="EMBL" id="GGO85516.1"/>
    </source>
</evidence>
<reference evidence="1" key="1">
    <citation type="journal article" date="2014" name="Int. J. Syst. Evol. Microbiol.">
        <title>Complete genome sequence of Corynebacterium casei LMG S-19264T (=DSM 44701T), isolated from a smear-ripened cheese.</title>
        <authorList>
            <consortium name="US DOE Joint Genome Institute (JGI-PGF)"/>
            <person name="Walter F."/>
            <person name="Albersmeier A."/>
            <person name="Kalinowski J."/>
            <person name="Ruckert C."/>
        </authorList>
    </citation>
    <scope>NUCLEOTIDE SEQUENCE</scope>
    <source>
        <strain evidence="1">CGMCC 4.7201</strain>
    </source>
</reference>
<dbReference type="EMBL" id="BMMS01000007">
    <property type="protein sequence ID" value="GGO85516.1"/>
    <property type="molecule type" value="Genomic_DNA"/>
</dbReference>
<name>A0A917ZKE0_9ACTN</name>
<protein>
    <submittedName>
        <fullName evidence="1">Uncharacterized protein</fullName>
    </submittedName>
</protein>
<organism evidence="1 2">
    <name type="scientific">Wenjunlia tyrosinilytica</name>
    <dbReference type="NCBI Taxonomy" id="1544741"/>
    <lineage>
        <taxon>Bacteria</taxon>
        <taxon>Bacillati</taxon>
        <taxon>Actinomycetota</taxon>
        <taxon>Actinomycetes</taxon>
        <taxon>Kitasatosporales</taxon>
        <taxon>Streptomycetaceae</taxon>
        <taxon>Wenjunlia</taxon>
    </lineage>
</organism>
<dbReference type="Proteomes" id="UP000641932">
    <property type="component" value="Unassembled WGS sequence"/>
</dbReference>
<proteinExistence type="predicted"/>
<sequence>MADIVARQLRSLRDAVAGRSWPERLPARLEEHWRLLDTAWSTDPDAVHKVLAYPTVSGWAEQCLRRLGQDPAGNGNWPVSEAGAGAMSEAGAGAGAATGGTTGGGEDSALALDLEHLAAVAACAALRAGRPFSVELLPRAGVLALPALGAVAAPEGHRVLVTGTTDIVRIHLPRPGGQVIVLRRGWRPGVWRSADPSWLPLHPLPGARAVLDDLDPFRAPANGTPAGRLQPARRLRWRKVWGEATALLERTDPERSAHVAEHIRCVIPLEEGPTTAGPSGAVFATLPASPAHLLALLRGSPAPKRDRAPVQPA</sequence>
<dbReference type="RefSeq" id="WP_189131157.1">
    <property type="nucleotide sequence ID" value="NZ_BMMS01000007.1"/>
</dbReference>
<accession>A0A917ZKE0</accession>